<feature type="non-terminal residue" evidence="2">
    <location>
        <position position="194"/>
    </location>
</feature>
<dbReference type="EMBL" id="BARS01055876">
    <property type="protein sequence ID" value="GAG49743.1"/>
    <property type="molecule type" value="Genomic_DNA"/>
</dbReference>
<comment type="caution">
    <text evidence="2">The sequence shown here is derived from an EMBL/GenBank/DDBJ whole genome shotgun (WGS) entry which is preliminary data.</text>
</comment>
<dbReference type="PROSITE" id="PS50878">
    <property type="entry name" value="RT_POL"/>
    <property type="match status" value="1"/>
</dbReference>
<dbReference type="AlphaFoldDB" id="X0YMM5"/>
<dbReference type="InterPro" id="IPR051083">
    <property type="entry name" value="GrpII_Intron_Splice-Mob/Def"/>
</dbReference>
<dbReference type="PANTHER" id="PTHR34047">
    <property type="entry name" value="NUCLEAR INTRON MATURASE 1, MITOCHONDRIAL-RELATED"/>
    <property type="match status" value="1"/>
</dbReference>
<proteinExistence type="predicted"/>
<feature type="non-terminal residue" evidence="2">
    <location>
        <position position="1"/>
    </location>
</feature>
<name>X0YMM5_9ZZZZ</name>
<dbReference type="InterPro" id="IPR000477">
    <property type="entry name" value="RT_dom"/>
</dbReference>
<dbReference type="SUPFAM" id="SSF56672">
    <property type="entry name" value="DNA/RNA polymerases"/>
    <property type="match status" value="1"/>
</dbReference>
<reference evidence="2" key="1">
    <citation type="journal article" date="2014" name="Front. Microbiol.">
        <title>High frequency of phylogenetically diverse reductive dehalogenase-homologous genes in deep subseafloor sedimentary metagenomes.</title>
        <authorList>
            <person name="Kawai M."/>
            <person name="Futagami T."/>
            <person name="Toyoda A."/>
            <person name="Takaki Y."/>
            <person name="Nishi S."/>
            <person name="Hori S."/>
            <person name="Arai W."/>
            <person name="Tsubouchi T."/>
            <person name="Morono Y."/>
            <person name="Uchiyama I."/>
            <person name="Ito T."/>
            <person name="Fujiyama A."/>
            <person name="Inagaki F."/>
            <person name="Takami H."/>
        </authorList>
    </citation>
    <scope>NUCLEOTIDE SEQUENCE</scope>
    <source>
        <strain evidence="2">Expedition CK06-06</strain>
    </source>
</reference>
<organism evidence="2">
    <name type="scientific">marine sediment metagenome</name>
    <dbReference type="NCBI Taxonomy" id="412755"/>
    <lineage>
        <taxon>unclassified sequences</taxon>
        <taxon>metagenomes</taxon>
        <taxon>ecological metagenomes</taxon>
    </lineage>
</organism>
<sequence>DVSFTDFGKDLRANLYKVWNRMASGSYFPPAVKEVEIPKTDGSKRKLGIPTISDRIAQTVVKDHLNKTVDSKFEENSFGYRKGKSAQTALKKCKANCWLYPWAIDLDIKGFFDNIDRDLLMKEVKQHSKERWVLMYIERWLNAPIIKRDGTKANRDKGTPQGGVISPLLANIFLDKVLDKWFLNNFEGADFERY</sequence>
<gene>
    <name evidence="2" type="ORF">S01H1_82429</name>
</gene>
<protein>
    <recommendedName>
        <fullName evidence="1">Reverse transcriptase domain-containing protein</fullName>
    </recommendedName>
</protein>
<evidence type="ECO:0000313" key="2">
    <source>
        <dbReference type="EMBL" id="GAG49743.1"/>
    </source>
</evidence>
<dbReference type="CDD" id="cd01651">
    <property type="entry name" value="RT_G2_intron"/>
    <property type="match status" value="1"/>
</dbReference>
<accession>X0YMM5</accession>
<dbReference type="Pfam" id="PF00078">
    <property type="entry name" value="RVT_1"/>
    <property type="match status" value="1"/>
</dbReference>
<dbReference type="InterPro" id="IPR043502">
    <property type="entry name" value="DNA/RNA_pol_sf"/>
</dbReference>
<dbReference type="PANTHER" id="PTHR34047:SF3">
    <property type="entry name" value="BLR2052 PROTEIN"/>
    <property type="match status" value="1"/>
</dbReference>
<feature type="domain" description="Reverse transcriptase" evidence="1">
    <location>
        <begin position="18"/>
        <end position="194"/>
    </location>
</feature>
<evidence type="ECO:0000259" key="1">
    <source>
        <dbReference type="PROSITE" id="PS50878"/>
    </source>
</evidence>